<dbReference type="PANTHER" id="PTHR43228">
    <property type="entry name" value="TWO-COMPONENT RESPONSE REGULATOR"/>
    <property type="match status" value="1"/>
</dbReference>
<dbReference type="AlphaFoldDB" id="A0A1G6A0U7"/>
<evidence type="ECO:0000256" key="1">
    <source>
        <dbReference type="PROSITE-ProRule" id="PRU00169"/>
    </source>
</evidence>
<dbReference type="InterPro" id="IPR001789">
    <property type="entry name" value="Sig_transdc_resp-reg_receiver"/>
</dbReference>
<evidence type="ECO:0000313" key="3">
    <source>
        <dbReference type="EMBL" id="SDB02059.1"/>
    </source>
</evidence>
<feature type="domain" description="Response regulatory" evidence="2">
    <location>
        <begin position="3"/>
        <end position="119"/>
    </location>
</feature>
<dbReference type="Pfam" id="PF00072">
    <property type="entry name" value="Response_reg"/>
    <property type="match status" value="1"/>
</dbReference>
<dbReference type="SUPFAM" id="SSF52172">
    <property type="entry name" value="CheY-like"/>
    <property type="match status" value="1"/>
</dbReference>
<dbReference type="InterPro" id="IPR011006">
    <property type="entry name" value="CheY-like_superfamily"/>
</dbReference>
<proteinExistence type="predicted"/>
<evidence type="ECO:0000313" key="4">
    <source>
        <dbReference type="Proteomes" id="UP000199071"/>
    </source>
</evidence>
<dbReference type="PANTHER" id="PTHR43228:SF1">
    <property type="entry name" value="TWO-COMPONENT RESPONSE REGULATOR ARR22"/>
    <property type="match status" value="1"/>
</dbReference>
<sequence>MKQCLVIDDSSVVRKVARRIFEELDFTVAEAEDGGQALDVCQRTMPDMILVDWNMPGVSGVEFVAALRARDGGDKPTVVFCASENDVAQITRAMRAGADDYLLKPFNREIVEAKLQEIGLL</sequence>
<dbReference type="EMBL" id="FMXQ01000001">
    <property type="protein sequence ID" value="SDB02059.1"/>
    <property type="molecule type" value="Genomic_DNA"/>
</dbReference>
<reference evidence="3 4" key="1">
    <citation type="submission" date="2016-10" db="EMBL/GenBank/DDBJ databases">
        <authorList>
            <person name="de Groot N.N."/>
        </authorList>
    </citation>
    <scope>NUCLEOTIDE SEQUENCE [LARGE SCALE GENOMIC DNA]</scope>
    <source>
        <strain evidence="3 4">ATCC 35022</strain>
    </source>
</reference>
<dbReference type="Gene3D" id="3.40.50.2300">
    <property type="match status" value="1"/>
</dbReference>
<name>A0A1G6A0U7_9HYPH</name>
<keyword evidence="1" id="KW-0597">Phosphoprotein</keyword>
<dbReference type="SMART" id="SM00448">
    <property type="entry name" value="REC"/>
    <property type="match status" value="1"/>
</dbReference>
<dbReference type="GO" id="GO:0000160">
    <property type="term" value="P:phosphorelay signal transduction system"/>
    <property type="evidence" value="ECO:0007669"/>
    <property type="project" value="InterPro"/>
</dbReference>
<dbReference type="PROSITE" id="PS50110">
    <property type="entry name" value="RESPONSE_REGULATORY"/>
    <property type="match status" value="1"/>
</dbReference>
<dbReference type="InterPro" id="IPR052048">
    <property type="entry name" value="ST_Response_Regulator"/>
</dbReference>
<dbReference type="RefSeq" id="WP_090874196.1">
    <property type="nucleotide sequence ID" value="NZ_FMXQ01000001.1"/>
</dbReference>
<dbReference type="STRING" id="665467.SAMN02982931_00020"/>
<keyword evidence="4" id="KW-1185">Reference proteome</keyword>
<dbReference type="Proteomes" id="UP000199071">
    <property type="component" value="Unassembled WGS sequence"/>
</dbReference>
<protein>
    <submittedName>
        <fullName evidence="3">Two-component system, chemotaxis family, response regulator CheY</fullName>
    </submittedName>
</protein>
<organism evidence="3 4">
    <name type="scientific">Bauldia litoralis</name>
    <dbReference type="NCBI Taxonomy" id="665467"/>
    <lineage>
        <taxon>Bacteria</taxon>
        <taxon>Pseudomonadati</taxon>
        <taxon>Pseudomonadota</taxon>
        <taxon>Alphaproteobacteria</taxon>
        <taxon>Hyphomicrobiales</taxon>
        <taxon>Kaistiaceae</taxon>
        <taxon>Bauldia</taxon>
    </lineage>
</organism>
<feature type="modified residue" description="4-aspartylphosphate" evidence="1">
    <location>
        <position position="52"/>
    </location>
</feature>
<dbReference type="OrthoDB" id="9800897at2"/>
<evidence type="ECO:0000259" key="2">
    <source>
        <dbReference type="PROSITE" id="PS50110"/>
    </source>
</evidence>
<gene>
    <name evidence="3" type="ORF">SAMN02982931_00020</name>
</gene>
<accession>A0A1G6A0U7</accession>